<comment type="caution">
    <text evidence="1">The sequence shown here is derived from an EMBL/GenBank/DDBJ whole genome shotgun (WGS) entry which is preliminary data.</text>
</comment>
<keyword evidence="2" id="KW-1185">Reference proteome</keyword>
<feature type="non-terminal residue" evidence="1">
    <location>
        <position position="1"/>
    </location>
</feature>
<protein>
    <submittedName>
        <fullName evidence="1">4554_t:CDS:1</fullName>
    </submittedName>
</protein>
<evidence type="ECO:0000313" key="2">
    <source>
        <dbReference type="Proteomes" id="UP000789920"/>
    </source>
</evidence>
<name>A0ACA9RRG2_9GLOM</name>
<reference evidence="1" key="1">
    <citation type="submission" date="2021-06" db="EMBL/GenBank/DDBJ databases">
        <authorList>
            <person name="Kallberg Y."/>
            <person name="Tangrot J."/>
            <person name="Rosling A."/>
        </authorList>
    </citation>
    <scope>NUCLEOTIDE SEQUENCE</scope>
    <source>
        <strain evidence="1">MA461A</strain>
    </source>
</reference>
<organism evidence="1 2">
    <name type="scientific">Racocetra persica</name>
    <dbReference type="NCBI Taxonomy" id="160502"/>
    <lineage>
        <taxon>Eukaryota</taxon>
        <taxon>Fungi</taxon>
        <taxon>Fungi incertae sedis</taxon>
        <taxon>Mucoromycota</taxon>
        <taxon>Glomeromycotina</taxon>
        <taxon>Glomeromycetes</taxon>
        <taxon>Diversisporales</taxon>
        <taxon>Gigasporaceae</taxon>
        <taxon>Racocetra</taxon>
    </lineage>
</organism>
<dbReference type="EMBL" id="CAJVQC010063675">
    <property type="protein sequence ID" value="CAG8803849.1"/>
    <property type="molecule type" value="Genomic_DNA"/>
</dbReference>
<feature type="non-terminal residue" evidence="1">
    <location>
        <position position="511"/>
    </location>
</feature>
<gene>
    <name evidence="1" type="ORF">RPERSI_LOCUS21600</name>
</gene>
<evidence type="ECO:0000313" key="1">
    <source>
        <dbReference type="EMBL" id="CAG8803849.1"/>
    </source>
</evidence>
<proteinExistence type="predicted"/>
<accession>A0ACA9RRG2</accession>
<dbReference type="Proteomes" id="UP000789920">
    <property type="component" value="Unassembled WGS sequence"/>
</dbReference>
<sequence>DVDFILPVMKPAKRLCLPIPPSIKNVYTLLVYFKQNLSHYLKVFSGSEVTSAIERHHNTIYGVSCNKISNIDDGRKSPISSYDIQLHEFSFYYNNNTQPRSANPTFESSVGQGIAGICITLINRDGRPVFELPMSDKYVMNDTDMAAILDYISEEEVIITSEEDVIITSDLKKDESTNYEYSLHIDLWNQGQLNYKKLFERIRTSFKQCLCDYFIEISITQGLGRILDQVEYNIPQSSENYYTLDRECSPQYIDTHVQKVFIEPCMALLKKSVNLENPALHSLQVRLDMPSWMMDDFLAEVRELLSDIHVVFTPVILRAIPSPTPSIINNDNIYEIYRPNHSVSATEQAMTVRPQYLLIAGLKELNKKYGVYRSSQEDRRSSLGSDSTHSRRSSVEDLSNEKSNMPHSRKSSLMTQQTRLLDIMMYTIPHYDVQSNPQALILYRSCFLAMSIDGFDLTIYTYNWHKHYTDLVFSAMKKISDWHNQRIGLLNSILYQKMGLFYHGCISLKPS</sequence>